<dbReference type="SUPFAM" id="SSF51306">
    <property type="entry name" value="LexA/Signal peptidase"/>
    <property type="match status" value="1"/>
</dbReference>
<evidence type="ECO:0000256" key="4">
    <source>
        <dbReference type="ARBA" id="ARBA00013208"/>
    </source>
</evidence>
<dbReference type="PANTHER" id="PTHR43390:SF1">
    <property type="entry name" value="CHLOROPLAST PROCESSING PEPTIDASE"/>
    <property type="match status" value="1"/>
</dbReference>
<comment type="catalytic activity">
    <reaction evidence="1 7">
        <text>Cleavage of hydrophobic, N-terminal signal or leader sequences from secreted and periplasmic proteins.</text>
        <dbReference type="EC" id="3.4.21.89"/>
    </reaction>
</comment>
<dbReference type="InterPro" id="IPR019533">
    <property type="entry name" value="Peptidase_S26"/>
</dbReference>
<dbReference type="PROSITE" id="PS00501">
    <property type="entry name" value="SPASE_I_1"/>
    <property type="match status" value="1"/>
</dbReference>
<keyword evidence="5 7" id="KW-0645">Protease</keyword>
<comment type="caution">
    <text evidence="10">The sequence shown here is derived from an EMBL/GenBank/DDBJ whole genome shotgun (WGS) entry which is preliminary data.</text>
</comment>
<keyword evidence="7" id="KW-0812">Transmembrane</keyword>
<evidence type="ECO:0000256" key="1">
    <source>
        <dbReference type="ARBA" id="ARBA00000677"/>
    </source>
</evidence>
<dbReference type="Proteomes" id="UP001236559">
    <property type="component" value="Unassembled WGS sequence"/>
</dbReference>
<dbReference type="PROSITE" id="PS00761">
    <property type="entry name" value="SPASE_I_3"/>
    <property type="match status" value="1"/>
</dbReference>
<dbReference type="Gene3D" id="2.10.109.10">
    <property type="entry name" value="Umud Fragment, subunit A"/>
    <property type="match status" value="1"/>
</dbReference>
<dbReference type="InterPro" id="IPR019758">
    <property type="entry name" value="Pept_S26A_signal_pept_1_CS"/>
</dbReference>
<evidence type="ECO:0000313" key="11">
    <source>
        <dbReference type="Proteomes" id="UP001236559"/>
    </source>
</evidence>
<dbReference type="InterPro" id="IPR036286">
    <property type="entry name" value="LexA/Signal_pep-like_sf"/>
</dbReference>
<keyword evidence="6 7" id="KW-0378">Hydrolase</keyword>
<feature type="domain" description="Peptidase S26" evidence="9">
    <location>
        <begin position="7"/>
        <end position="170"/>
    </location>
</feature>
<dbReference type="EMBL" id="JAUSTN010000003">
    <property type="protein sequence ID" value="MDQ0274600.1"/>
    <property type="molecule type" value="Genomic_DNA"/>
</dbReference>
<evidence type="ECO:0000256" key="7">
    <source>
        <dbReference type="RuleBase" id="RU003993"/>
    </source>
</evidence>
<evidence type="ECO:0000256" key="5">
    <source>
        <dbReference type="ARBA" id="ARBA00022670"/>
    </source>
</evidence>
<evidence type="ECO:0000256" key="3">
    <source>
        <dbReference type="ARBA" id="ARBA00009370"/>
    </source>
</evidence>
<evidence type="ECO:0000256" key="8">
    <source>
        <dbReference type="RuleBase" id="RU362042"/>
    </source>
</evidence>
<sequence length="188" mass="21224">MSKENLSIIKTIIIAIVIGLLIRNFVFTIASVNGKSMYPTLSHGDKLFCLSYKKYGQVKRGDIVVVSPPIKGERRKFIKRVVGLPGETIKFEGGQVYIDGKLIEESYIGDAITDPLTSYPSLVEGFVKSDEYKLKDDQYFIMGDNRENSEDSREFGPITKKNIKSIVAFRILPFKQRGKINSEYKLGD</sequence>
<comment type="similarity">
    <text evidence="3 8">Belongs to the peptidase S26 family.</text>
</comment>
<dbReference type="InterPro" id="IPR019756">
    <property type="entry name" value="Pept_S26A_signal_pept_1_Ser-AS"/>
</dbReference>
<dbReference type="EC" id="3.4.21.89" evidence="4 7"/>
<protein>
    <recommendedName>
        <fullName evidence="4 7">Signal peptidase I</fullName>
        <ecNumber evidence="4 7">3.4.21.89</ecNumber>
    </recommendedName>
</protein>
<evidence type="ECO:0000259" key="9">
    <source>
        <dbReference type="Pfam" id="PF10502"/>
    </source>
</evidence>
<dbReference type="GO" id="GO:0009003">
    <property type="term" value="F:signal peptidase activity"/>
    <property type="evidence" value="ECO:0007669"/>
    <property type="project" value="UniProtKB-EC"/>
</dbReference>
<dbReference type="CDD" id="cd06530">
    <property type="entry name" value="S26_SPase_I"/>
    <property type="match status" value="1"/>
</dbReference>
<dbReference type="InterPro" id="IPR019757">
    <property type="entry name" value="Pept_S26A_signal_pept_1_Lys-AS"/>
</dbReference>
<reference evidence="10 11" key="1">
    <citation type="submission" date="2023-07" db="EMBL/GenBank/DDBJ databases">
        <title>Genomic Encyclopedia of Type Strains, Phase IV (KMG-IV): sequencing the most valuable type-strain genomes for metagenomic binning, comparative biology and taxonomic classification.</title>
        <authorList>
            <person name="Goeker M."/>
        </authorList>
    </citation>
    <scope>NUCLEOTIDE SEQUENCE [LARGE SCALE GENOMIC DNA]</scope>
    <source>
        <strain evidence="10 11">DSM 22616</strain>
    </source>
</reference>
<keyword evidence="11" id="KW-1185">Reference proteome</keyword>
<gene>
    <name evidence="10" type="ORF">J2S72_000617</name>
</gene>
<dbReference type="InterPro" id="IPR000223">
    <property type="entry name" value="Pept_S26A_signal_pept_1"/>
</dbReference>
<evidence type="ECO:0000313" key="10">
    <source>
        <dbReference type="EMBL" id="MDQ0274600.1"/>
    </source>
</evidence>
<feature type="transmembrane region" description="Helical" evidence="7">
    <location>
        <begin position="12"/>
        <end position="32"/>
    </location>
</feature>
<dbReference type="PANTHER" id="PTHR43390">
    <property type="entry name" value="SIGNAL PEPTIDASE I"/>
    <property type="match status" value="1"/>
</dbReference>
<keyword evidence="7" id="KW-1133">Transmembrane helix</keyword>
<accession>A0ABU0ATM0</accession>
<name>A0ABU0ATM0_9FIRM</name>
<keyword evidence="7" id="KW-0472">Membrane</keyword>
<dbReference type="RefSeq" id="WP_023055377.1">
    <property type="nucleotide sequence ID" value="NZ_JAUSTN010000003.1"/>
</dbReference>
<evidence type="ECO:0000256" key="2">
    <source>
        <dbReference type="ARBA" id="ARBA00004401"/>
    </source>
</evidence>
<dbReference type="Pfam" id="PF10502">
    <property type="entry name" value="Peptidase_S26"/>
    <property type="match status" value="1"/>
</dbReference>
<organism evidence="10 11">
    <name type="scientific">Peptoniphilus koenoeneniae</name>
    <dbReference type="NCBI Taxonomy" id="507751"/>
    <lineage>
        <taxon>Bacteria</taxon>
        <taxon>Bacillati</taxon>
        <taxon>Bacillota</taxon>
        <taxon>Tissierellia</taxon>
        <taxon>Tissierellales</taxon>
        <taxon>Peptoniphilaceae</taxon>
        <taxon>Peptoniphilus</taxon>
    </lineage>
</organism>
<dbReference type="PROSITE" id="PS00760">
    <property type="entry name" value="SPASE_I_2"/>
    <property type="match status" value="1"/>
</dbReference>
<comment type="subcellular location">
    <subcellularLocation>
        <location evidence="2">Cell membrane</location>
        <topology evidence="2">Single-pass type II membrane protein</topology>
    </subcellularLocation>
    <subcellularLocation>
        <location evidence="8">Membrane</location>
        <topology evidence="8">Single-pass type II membrane protein</topology>
    </subcellularLocation>
</comment>
<dbReference type="PRINTS" id="PR00727">
    <property type="entry name" value="LEADERPTASE"/>
</dbReference>
<proteinExistence type="inferred from homology"/>
<evidence type="ECO:0000256" key="6">
    <source>
        <dbReference type="ARBA" id="ARBA00022801"/>
    </source>
</evidence>
<dbReference type="NCBIfam" id="TIGR02227">
    <property type="entry name" value="sigpep_I_bact"/>
    <property type="match status" value="1"/>
</dbReference>